<evidence type="ECO:0000313" key="2">
    <source>
        <dbReference type="EMBL" id="CAD2172618.1"/>
    </source>
</evidence>
<feature type="chain" id="PRO_5028292770" evidence="1">
    <location>
        <begin position="23"/>
        <end position="132"/>
    </location>
</feature>
<protein>
    <submittedName>
        <fullName evidence="2">Uncharacterized protein</fullName>
    </submittedName>
</protein>
<dbReference type="AlphaFoldDB" id="A0A6V7VDY5"/>
<evidence type="ECO:0000313" key="3">
    <source>
        <dbReference type="Proteomes" id="UP000580250"/>
    </source>
</evidence>
<evidence type="ECO:0000256" key="1">
    <source>
        <dbReference type="SAM" id="SignalP"/>
    </source>
</evidence>
<feature type="signal peptide" evidence="1">
    <location>
        <begin position="1"/>
        <end position="22"/>
    </location>
</feature>
<dbReference type="Proteomes" id="UP000580250">
    <property type="component" value="Unassembled WGS sequence"/>
</dbReference>
<reference evidence="2 3" key="1">
    <citation type="submission" date="2020-08" db="EMBL/GenBank/DDBJ databases">
        <authorList>
            <person name="Koutsovoulos G."/>
            <person name="Danchin GJ E."/>
        </authorList>
    </citation>
    <scope>NUCLEOTIDE SEQUENCE [LARGE SCALE GENOMIC DNA]</scope>
</reference>
<sequence length="132" mass="15169">MFSIETLFSNLFFFLMFNFSSSSLSNSKKTFSCNSSISFKKMVGACLHVCSLTNKTSLINFFICSEATFSIPALSTNFKTSLSWSFVVKMFLINKNKTNVLNKCFSEQNIFFLKFMFLSNKTCFVCSRNREK</sequence>
<keyword evidence="1" id="KW-0732">Signal</keyword>
<name>A0A6V7VDY5_MELEN</name>
<proteinExistence type="predicted"/>
<comment type="caution">
    <text evidence="2">The sequence shown here is derived from an EMBL/GenBank/DDBJ whole genome shotgun (WGS) entry which is preliminary data.</text>
</comment>
<gene>
    <name evidence="2" type="ORF">MENT_LOCUS24179</name>
</gene>
<organism evidence="2 3">
    <name type="scientific">Meloidogyne enterolobii</name>
    <name type="common">Root-knot nematode worm</name>
    <name type="synonym">Meloidogyne mayaguensis</name>
    <dbReference type="NCBI Taxonomy" id="390850"/>
    <lineage>
        <taxon>Eukaryota</taxon>
        <taxon>Metazoa</taxon>
        <taxon>Ecdysozoa</taxon>
        <taxon>Nematoda</taxon>
        <taxon>Chromadorea</taxon>
        <taxon>Rhabditida</taxon>
        <taxon>Tylenchina</taxon>
        <taxon>Tylenchomorpha</taxon>
        <taxon>Tylenchoidea</taxon>
        <taxon>Meloidogynidae</taxon>
        <taxon>Meloidogyninae</taxon>
        <taxon>Meloidogyne</taxon>
    </lineage>
</organism>
<dbReference type="EMBL" id="CAJEWN010000203">
    <property type="protein sequence ID" value="CAD2172618.1"/>
    <property type="molecule type" value="Genomic_DNA"/>
</dbReference>
<accession>A0A6V7VDY5</accession>